<dbReference type="PANTHER" id="PTHR23129:SF0">
    <property type="entry name" value="ACYL-COENZYME A DIPHOSPHATASE FITM2"/>
    <property type="match status" value="1"/>
</dbReference>
<evidence type="ECO:0000256" key="2">
    <source>
        <dbReference type="ARBA" id="ARBA00022692"/>
    </source>
</evidence>
<keyword evidence="3" id="KW-0378">Hydrolase</keyword>
<evidence type="ECO:0000256" key="1">
    <source>
        <dbReference type="ARBA" id="ARBA00004477"/>
    </source>
</evidence>
<dbReference type="AlphaFoldDB" id="A0A9P5NL69"/>
<organism evidence="9 10">
    <name type="scientific">Gymnopilus junonius</name>
    <name type="common">Spectacular rustgill mushroom</name>
    <name type="synonym">Gymnopilus spectabilis subsp. junonius</name>
    <dbReference type="NCBI Taxonomy" id="109634"/>
    <lineage>
        <taxon>Eukaryota</taxon>
        <taxon>Fungi</taxon>
        <taxon>Dikarya</taxon>
        <taxon>Basidiomycota</taxon>
        <taxon>Agaricomycotina</taxon>
        <taxon>Agaricomycetes</taxon>
        <taxon>Agaricomycetidae</taxon>
        <taxon>Agaricales</taxon>
        <taxon>Agaricineae</taxon>
        <taxon>Hymenogastraceae</taxon>
        <taxon>Gymnopilus</taxon>
    </lineage>
</organism>
<keyword evidence="6" id="KW-0443">Lipid metabolism</keyword>
<reference evidence="9" key="1">
    <citation type="submission" date="2020-11" db="EMBL/GenBank/DDBJ databases">
        <authorList>
            <consortium name="DOE Joint Genome Institute"/>
            <person name="Ahrendt S."/>
            <person name="Riley R."/>
            <person name="Andreopoulos W."/>
            <person name="LaButti K."/>
            <person name="Pangilinan J."/>
            <person name="Ruiz-duenas F.J."/>
            <person name="Barrasa J.M."/>
            <person name="Sanchez-Garcia M."/>
            <person name="Camarero S."/>
            <person name="Miyauchi S."/>
            <person name="Serrano A."/>
            <person name="Linde D."/>
            <person name="Babiker R."/>
            <person name="Drula E."/>
            <person name="Ayuso-Fernandez I."/>
            <person name="Pacheco R."/>
            <person name="Padilla G."/>
            <person name="Ferreira P."/>
            <person name="Barriuso J."/>
            <person name="Kellner H."/>
            <person name="Castanera R."/>
            <person name="Alfaro M."/>
            <person name="Ramirez L."/>
            <person name="Pisabarro A.G."/>
            <person name="Kuo A."/>
            <person name="Tritt A."/>
            <person name="Lipzen A."/>
            <person name="He G."/>
            <person name="Yan M."/>
            <person name="Ng V."/>
            <person name="Cullen D."/>
            <person name="Martin F."/>
            <person name="Rosso M.-N."/>
            <person name="Henrissat B."/>
            <person name="Hibbett D."/>
            <person name="Martinez A.T."/>
            <person name="Grigoriev I.V."/>
        </authorList>
    </citation>
    <scope>NUCLEOTIDE SEQUENCE</scope>
    <source>
        <strain evidence="9">AH 44721</strain>
    </source>
</reference>
<evidence type="ECO:0000313" key="10">
    <source>
        <dbReference type="Proteomes" id="UP000724874"/>
    </source>
</evidence>
<proteinExistence type="predicted"/>
<gene>
    <name evidence="9" type="ORF">CPB84DRAFT_1815851</name>
</gene>
<evidence type="ECO:0000256" key="5">
    <source>
        <dbReference type="ARBA" id="ARBA00022989"/>
    </source>
</evidence>
<keyword evidence="5 8" id="KW-1133">Transmembrane helix</keyword>
<comment type="caution">
    <text evidence="9">The sequence shown here is derived from an EMBL/GenBank/DDBJ whole genome shotgun (WGS) entry which is preliminary data.</text>
</comment>
<keyword evidence="4" id="KW-0256">Endoplasmic reticulum</keyword>
<dbReference type="GO" id="GO:0019915">
    <property type="term" value="P:lipid storage"/>
    <property type="evidence" value="ECO:0007669"/>
    <property type="project" value="InterPro"/>
</dbReference>
<feature type="transmembrane region" description="Helical" evidence="8">
    <location>
        <begin position="209"/>
        <end position="231"/>
    </location>
</feature>
<dbReference type="Pfam" id="PF10261">
    <property type="entry name" value="FIT"/>
    <property type="match status" value="2"/>
</dbReference>
<dbReference type="EMBL" id="JADNYJ010000057">
    <property type="protein sequence ID" value="KAF8897091.1"/>
    <property type="molecule type" value="Genomic_DNA"/>
</dbReference>
<dbReference type="OrthoDB" id="5579088at2759"/>
<keyword evidence="10" id="KW-1185">Reference proteome</keyword>
<dbReference type="InterPro" id="IPR019388">
    <property type="entry name" value="FIT"/>
</dbReference>
<feature type="transmembrane region" description="Helical" evidence="8">
    <location>
        <begin position="179"/>
        <end position="197"/>
    </location>
</feature>
<dbReference type="Proteomes" id="UP000724874">
    <property type="component" value="Unassembled WGS sequence"/>
</dbReference>
<evidence type="ECO:0000256" key="7">
    <source>
        <dbReference type="ARBA" id="ARBA00023136"/>
    </source>
</evidence>
<accession>A0A9P5NL69</accession>
<dbReference type="GO" id="GO:0008654">
    <property type="term" value="P:phospholipid biosynthetic process"/>
    <property type="evidence" value="ECO:0007669"/>
    <property type="project" value="TreeGrafter"/>
</dbReference>
<feature type="transmembrane region" description="Helical" evidence="8">
    <location>
        <begin position="93"/>
        <end position="113"/>
    </location>
</feature>
<keyword evidence="2 8" id="KW-0812">Transmembrane</keyword>
<feature type="transmembrane region" description="Helical" evidence="8">
    <location>
        <begin position="65"/>
        <end position="81"/>
    </location>
</feature>
<keyword evidence="7 8" id="KW-0472">Membrane</keyword>
<evidence type="ECO:0000313" key="9">
    <source>
        <dbReference type="EMBL" id="KAF8897091.1"/>
    </source>
</evidence>
<evidence type="ECO:0000256" key="8">
    <source>
        <dbReference type="SAM" id="Phobius"/>
    </source>
</evidence>
<name>A0A9P5NL69_GYMJU</name>
<evidence type="ECO:0000256" key="4">
    <source>
        <dbReference type="ARBA" id="ARBA00022824"/>
    </source>
</evidence>
<protein>
    <submittedName>
        <fullName evidence="9">Inositol phospholipid synthesis and fat-storage-inducing TM-domain-containing protein</fullName>
    </submittedName>
</protein>
<dbReference type="GO" id="GO:0005789">
    <property type="term" value="C:endoplasmic reticulum membrane"/>
    <property type="evidence" value="ECO:0007669"/>
    <property type="project" value="UniProtKB-SubCell"/>
</dbReference>
<dbReference type="PANTHER" id="PTHR23129">
    <property type="entry name" value="ACYL-COENZYME A DIPHOSPHATASE FITM2"/>
    <property type="match status" value="1"/>
</dbReference>
<evidence type="ECO:0000256" key="3">
    <source>
        <dbReference type="ARBA" id="ARBA00022801"/>
    </source>
</evidence>
<evidence type="ECO:0000256" key="6">
    <source>
        <dbReference type="ARBA" id="ARBA00023098"/>
    </source>
</evidence>
<dbReference type="GO" id="GO:0034389">
    <property type="term" value="P:lipid droplet organization"/>
    <property type="evidence" value="ECO:0007669"/>
    <property type="project" value="TreeGrafter"/>
</dbReference>
<sequence length="262" mass="29910">MTDLRLQTLLTVTAILLLGSAYSVLYGTYLDTSNPHLTHLPHHLADTHFFASKSNPLNVYFIKKSWGWTSLVFLFSYLTSPPQIRTRRRLSKFLFLTSVWVLFTSWFFGPALLDRFTVYSGGECVYQLPDGHIRNVPIEVCYTKSAISPETHKHLFSDNFAGLPEGWRIVPRIRRGHDFSGHVFLLTMATLLLADQLRASFKFRAWWSGLHMWAVAANIALMGIWLLGTYTTSVYFHSPFEKFTGYLLGVTSFAVSQLPIFS</sequence>
<dbReference type="GO" id="GO:0010945">
    <property type="term" value="F:coenzyme A diphosphatase activity"/>
    <property type="evidence" value="ECO:0007669"/>
    <property type="project" value="InterPro"/>
</dbReference>
<comment type="subcellular location">
    <subcellularLocation>
        <location evidence="1">Endoplasmic reticulum membrane</location>
        <topology evidence="1">Multi-pass membrane protein</topology>
    </subcellularLocation>
</comment>